<dbReference type="PANTHER" id="PTHR14950:SF62">
    <property type="entry name" value="DICER-LIKE PROTEIN 1"/>
    <property type="match status" value="1"/>
</dbReference>
<dbReference type="VEuPathDB" id="FungiDB:Z519_01414"/>
<keyword evidence="6" id="KW-0547">Nucleotide-binding</keyword>
<dbReference type="GO" id="GO:0003723">
    <property type="term" value="F:RNA binding"/>
    <property type="evidence" value="ECO:0007669"/>
    <property type="project" value="UniProtKB-UniRule"/>
</dbReference>
<evidence type="ECO:0000256" key="7">
    <source>
        <dbReference type="ARBA" id="ARBA00022801"/>
    </source>
</evidence>
<dbReference type="Gene3D" id="1.10.1520.10">
    <property type="entry name" value="Ribonuclease III domain"/>
    <property type="match status" value="2"/>
</dbReference>
<evidence type="ECO:0000256" key="14">
    <source>
        <dbReference type="ARBA" id="ARBA00025403"/>
    </source>
</evidence>
<dbReference type="GO" id="GO:0046872">
    <property type="term" value="F:metal ion binding"/>
    <property type="evidence" value="ECO:0007669"/>
    <property type="project" value="UniProtKB-KW"/>
</dbReference>
<dbReference type="OrthoDB" id="416741at2759"/>
<dbReference type="InterPro" id="IPR014001">
    <property type="entry name" value="Helicase_ATP-bd"/>
</dbReference>
<dbReference type="InterPro" id="IPR006935">
    <property type="entry name" value="Helicase/UvrB_N"/>
</dbReference>
<evidence type="ECO:0000256" key="16">
    <source>
        <dbReference type="SAM" id="MobiDB-lite"/>
    </source>
</evidence>
<evidence type="ECO:0000256" key="12">
    <source>
        <dbReference type="ARBA" id="ARBA00023118"/>
    </source>
</evidence>
<dbReference type="Pfam" id="PF00271">
    <property type="entry name" value="Helicase_C"/>
    <property type="match status" value="1"/>
</dbReference>
<dbReference type="InterPro" id="IPR001650">
    <property type="entry name" value="Helicase_C-like"/>
</dbReference>
<evidence type="ECO:0000256" key="3">
    <source>
        <dbReference type="ARBA" id="ARBA00022721"/>
    </source>
</evidence>
<protein>
    <recommendedName>
        <fullName evidence="2">Dicer-like protein 1</fullName>
    </recommendedName>
</protein>
<gene>
    <name evidence="21" type="ORF">Z519_01414</name>
</gene>
<dbReference type="PROSITE" id="PS51192">
    <property type="entry name" value="HELICASE_ATP_BIND_1"/>
    <property type="match status" value="1"/>
</dbReference>
<comment type="similarity">
    <text evidence="15">Belongs to the helicase family. Dicer subfamily.</text>
</comment>
<evidence type="ECO:0000256" key="9">
    <source>
        <dbReference type="ARBA" id="ARBA00022840"/>
    </source>
</evidence>
<feature type="domain" description="RNase III" evidence="17">
    <location>
        <begin position="1075"/>
        <end position="1190"/>
    </location>
</feature>
<dbReference type="GO" id="GO:0004525">
    <property type="term" value="F:ribonuclease III activity"/>
    <property type="evidence" value="ECO:0007669"/>
    <property type="project" value="InterPro"/>
</dbReference>
<keyword evidence="3" id="KW-0930">Antiviral protein</keyword>
<dbReference type="EMBL" id="KN846981">
    <property type="protein sequence ID" value="KIW97830.1"/>
    <property type="molecule type" value="Genomic_DNA"/>
</dbReference>
<comment type="cofactor">
    <cofactor evidence="1">
        <name>Mn(2+)</name>
        <dbReference type="ChEBI" id="CHEBI:29035"/>
    </cofactor>
</comment>
<dbReference type="InterPro" id="IPR038248">
    <property type="entry name" value="Dicer_dimer_sf"/>
</dbReference>
<evidence type="ECO:0000256" key="4">
    <source>
        <dbReference type="ARBA" id="ARBA00022723"/>
    </source>
</evidence>
<dbReference type="PROSITE" id="PS00517">
    <property type="entry name" value="RNASE_3_1"/>
    <property type="match status" value="1"/>
</dbReference>
<evidence type="ECO:0000259" key="17">
    <source>
        <dbReference type="PROSITE" id="PS50142"/>
    </source>
</evidence>
<keyword evidence="13" id="KW-0464">Manganese</keyword>
<dbReference type="GO" id="GO:0004386">
    <property type="term" value="F:helicase activity"/>
    <property type="evidence" value="ECO:0007669"/>
    <property type="project" value="UniProtKB-KW"/>
</dbReference>
<feature type="domain" description="Helicase C-terminal" evidence="19">
    <location>
        <begin position="413"/>
        <end position="571"/>
    </location>
</feature>
<keyword evidence="12" id="KW-0051">Antiviral defense</keyword>
<name>A0A0D2I3N6_CLAB1</name>
<dbReference type="Pfam" id="PF24995">
    <property type="entry name" value="DSRM_2"/>
    <property type="match status" value="1"/>
</dbReference>
<dbReference type="GO" id="GO:0051607">
    <property type="term" value="P:defense response to virus"/>
    <property type="evidence" value="ECO:0007669"/>
    <property type="project" value="UniProtKB-KW"/>
</dbReference>
<keyword evidence="11 15" id="KW-0694">RNA-binding</keyword>
<feature type="domain" description="Dicer dsRNA-binding fold" evidence="20">
    <location>
        <begin position="608"/>
        <end position="704"/>
    </location>
</feature>
<dbReference type="InterPro" id="IPR036389">
    <property type="entry name" value="RNase_III_sf"/>
</dbReference>
<dbReference type="SMART" id="SM00490">
    <property type="entry name" value="HELICc"/>
    <property type="match status" value="1"/>
</dbReference>
<dbReference type="Pfam" id="PF04851">
    <property type="entry name" value="ResIII"/>
    <property type="match status" value="1"/>
</dbReference>
<dbReference type="GO" id="GO:0005524">
    <property type="term" value="F:ATP binding"/>
    <property type="evidence" value="ECO:0007669"/>
    <property type="project" value="UniProtKB-KW"/>
</dbReference>
<evidence type="ECO:0000256" key="2">
    <source>
        <dbReference type="ARBA" id="ARBA00020797"/>
    </source>
</evidence>
<sequence>MVEADGHAAVEAGPSISDLDQSPPDYLTDSSNESDSQNTSLDGQTDQETNRATLNQYIITHADGDDEIHTSNLPEEEQSKSIIDQARDYQQELFEKAKEENVIAVLDTGSGKTLIAALLIRHYLQQELIDRSHGKPPKIVFFLVNSVHLARQQARFLSNNLPQKVIPLFADASDDLWKKAEWDRIFAENSVVVCTAAVLDSCLMHSYLKIDQISLLVFDEAHHCKKNHPYSRIIRDHYIRWKGDRPRIFGMTASPTDSKRDIDKVAEDLEALLQSKIVTTNDMSVFDFAPRAEDVRWYYPPLNAGFETGLCSQLLPLCGFLEDLAPYFRFARMASGQLGAWAADKIWQYAFPASESESAVILRKFERSPVYTEMTENERRMAALNSIRKAISVVQKHSFGPLQIDSDQNVSSKVRKLYVELKERFSIAATTRSIVFVEERLTALILCDMFKSLSLPNLRPGVLMGTAVASSLKGSWKDQEAVMEKFRTGIINIIFATSVAEEGIDIPQCNMVIRFDLYKNPIQYMQSRGRARMKGSIFVHMIEENNQAQEADVNFAIAQDDYIRRWCQQRPPDRLLGRGSKLKQLMAKDASCRSFQTSSGVLANYSNSLLLLSRYAESLKKIGGASSEVYEEMIGVEDNMFQYKVILPVTSDQRTAAVKGAKGEPRTNKVLAKRSAAWHCLFKLRKAQLLDENLNSIFFKAKPANLNAKTAVPDHKDSYDKKVKPDFWLESGATLPTLPVKLFVTRVSVGPKSPSWCTDGLLLLTRAPLPDIPTFSVYVDDNVEKKVTFKRFIHPVAVTADQIESLTTFTLRGVFYDFFNKVFAHNSTSMSYWLAPPARGDLKETFESIVNMDELLTAQLTERHRWKPFASATEAQENTGKWCNAFLVDPGSGKWRYFTGDVLPGKSIWDPIPESAKAIQKRLKNTIIEFSDSTWGANRKNAESVAKMYDPNQPVLVAKVVTAGRNFLEECPKDRKRYAMCHIAPQPLELGRISYSVAQTCLLWPSILHRLESYLIVGEALKKLDLIEVPLDLGLEAYTQEGHTRAGGAETESRTLDWHDVQLQLGKKEPETAMNYERLEFIGDVLLKMMTTITVYNRTTCDEEGMHCKRMDLLSNSRLCTTASAPHYELFRYIRSANDHWRDTWYPEFLELERGRVIKLTDKHRKHALGKKTIADVCEATIGACIMSSRHLPTEEKLDLGIKAITKFVEHPDHAINSWKEILPMYKPAPWVAEMNDPIANDYADKLFEATGYRFKNPRLARSAFTHSSDQHSPVQNLQRLEFLGDACLDWVCVWWLFSTHPTRGPQWLTEHKMAMVSNKFLAALAVILGFNKYLYAHSIAVCTDIASYASAVQEAWEQKDVKPDFWTRVAPERHVPKVLADLVESYLGAVLVDSDFDLREIEHFFEKHVKWFFQDIEAYDTFANRHPTTYLYRLLEQEFRCRKCSLITTENSVQPTTNTSRDNGQDDDEDAGGRGENGDEAVSGVMVHVAWFVHGNMVAVDKGTGEKYARVRASRAALKKLGKLSVDQFRRDWGCDCARKAKNGEHDAKDEAVIENVGKE</sequence>
<feature type="domain" description="Helicase ATP-binding" evidence="18">
    <location>
        <begin position="93"/>
        <end position="273"/>
    </location>
</feature>
<feature type="region of interest" description="Disordered" evidence="16">
    <location>
        <begin position="1"/>
        <end position="49"/>
    </location>
</feature>
<proteinExistence type="inferred from homology"/>
<organism evidence="21 22">
    <name type="scientific">Cladophialophora bantiana (strain ATCC 10958 / CBS 173.52 / CDC B-1940 / NIH 8579)</name>
    <name type="common">Xylohypha bantiana</name>
    <dbReference type="NCBI Taxonomy" id="1442370"/>
    <lineage>
        <taxon>Eukaryota</taxon>
        <taxon>Fungi</taxon>
        <taxon>Dikarya</taxon>
        <taxon>Ascomycota</taxon>
        <taxon>Pezizomycotina</taxon>
        <taxon>Eurotiomycetes</taxon>
        <taxon>Chaetothyriomycetidae</taxon>
        <taxon>Chaetothyriales</taxon>
        <taxon>Herpotrichiellaceae</taxon>
        <taxon>Cladophialophora</taxon>
    </lineage>
</organism>
<accession>A0A0D2I3N6</accession>
<dbReference type="PROSITE" id="PS50142">
    <property type="entry name" value="RNASE_3_2"/>
    <property type="match status" value="2"/>
</dbReference>
<keyword evidence="9" id="KW-0067">ATP-binding</keyword>
<dbReference type="SMART" id="SM00487">
    <property type="entry name" value="DEXDc"/>
    <property type="match status" value="1"/>
</dbReference>
<evidence type="ECO:0000256" key="10">
    <source>
        <dbReference type="ARBA" id="ARBA00022842"/>
    </source>
</evidence>
<evidence type="ECO:0000256" key="8">
    <source>
        <dbReference type="ARBA" id="ARBA00022806"/>
    </source>
</evidence>
<dbReference type="SUPFAM" id="SSF52540">
    <property type="entry name" value="P-loop containing nucleoside triphosphate hydrolases"/>
    <property type="match status" value="1"/>
</dbReference>
<comment type="function">
    <text evidence="14">Dicer-like endonuclease involved in cleaving double-stranded RNA in the RNA interference (RNAi) pathway. Produces 21 to 25 bp dsRNAs (siRNAs) which target the selective destruction of homologous RNAs leading to sequence-specific suppression of gene expression, called post-transcriptional gene silencing (PTGS). Part of a broad host defense response against viral infection and transposons.</text>
</comment>
<dbReference type="CDD" id="cd18034">
    <property type="entry name" value="DEXHc_dicer"/>
    <property type="match status" value="1"/>
</dbReference>
<dbReference type="InterPro" id="IPR056755">
    <property type="entry name" value="DSRM_2"/>
</dbReference>
<evidence type="ECO:0000313" key="22">
    <source>
        <dbReference type="Proteomes" id="UP000053789"/>
    </source>
</evidence>
<feature type="region of interest" description="Disordered" evidence="16">
    <location>
        <begin position="1453"/>
        <end position="1480"/>
    </location>
</feature>
<dbReference type="CDD" id="cd00593">
    <property type="entry name" value="RIBOc"/>
    <property type="match status" value="2"/>
</dbReference>
<dbReference type="RefSeq" id="XP_016624499.1">
    <property type="nucleotide sequence ID" value="XM_016759171.1"/>
</dbReference>
<keyword evidence="4" id="KW-0479">Metal-binding</keyword>
<dbReference type="PROSITE" id="PS51194">
    <property type="entry name" value="HELICASE_CTER"/>
    <property type="match status" value="1"/>
</dbReference>
<evidence type="ECO:0000256" key="5">
    <source>
        <dbReference type="ARBA" id="ARBA00022737"/>
    </source>
</evidence>
<dbReference type="InterPro" id="IPR005034">
    <property type="entry name" value="Dicer_dimerisation"/>
</dbReference>
<feature type="domain" description="RNase III" evidence="17">
    <location>
        <begin position="1244"/>
        <end position="1396"/>
    </location>
</feature>
<dbReference type="GO" id="GO:0003677">
    <property type="term" value="F:DNA binding"/>
    <property type="evidence" value="ECO:0007669"/>
    <property type="project" value="InterPro"/>
</dbReference>
<dbReference type="Proteomes" id="UP000053789">
    <property type="component" value="Unassembled WGS sequence"/>
</dbReference>
<reference evidence="21" key="1">
    <citation type="submission" date="2015-01" db="EMBL/GenBank/DDBJ databases">
        <title>The Genome Sequence of Cladophialophora bantiana CBS 173.52.</title>
        <authorList>
            <consortium name="The Broad Institute Genomics Platform"/>
            <person name="Cuomo C."/>
            <person name="de Hoog S."/>
            <person name="Gorbushina A."/>
            <person name="Stielow B."/>
            <person name="Teixiera M."/>
            <person name="Abouelleil A."/>
            <person name="Chapman S.B."/>
            <person name="Priest M."/>
            <person name="Young S.K."/>
            <person name="Wortman J."/>
            <person name="Nusbaum C."/>
            <person name="Birren B."/>
        </authorList>
    </citation>
    <scope>NUCLEOTIDE SEQUENCE [LARGE SCALE GENOMIC DNA]</scope>
    <source>
        <strain evidence="21">CBS 173.52</strain>
    </source>
</reference>
<dbReference type="Pfam" id="PF03368">
    <property type="entry name" value="Dicer_dimer"/>
    <property type="match status" value="1"/>
</dbReference>
<dbReference type="PANTHER" id="PTHR14950">
    <property type="entry name" value="DICER-RELATED"/>
    <property type="match status" value="1"/>
</dbReference>
<feature type="compositionally biased region" description="Polar residues" evidence="16">
    <location>
        <begin position="1453"/>
        <end position="1463"/>
    </location>
</feature>
<evidence type="ECO:0000259" key="18">
    <source>
        <dbReference type="PROSITE" id="PS51192"/>
    </source>
</evidence>
<dbReference type="Gene3D" id="3.30.160.380">
    <property type="entry name" value="Dicer dimerisation domain"/>
    <property type="match status" value="1"/>
</dbReference>
<keyword evidence="5" id="KW-0677">Repeat</keyword>
<dbReference type="GO" id="GO:0030422">
    <property type="term" value="P:siRNA processing"/>
    <property type="evidence" value="ECO:0007669"/>
    <property type="project" value="TreeGrafter"/>
</dbReference>
<feature type="compositionally biased region" description="Polar residues" evidence="16">
    <location>
        <begin position="28"/>
        <end position="49"/>
    </location>
</feature>
<dbReference type="InterPro" id="IPR027417">
    <property type="entry name" value="P-loop_NTPase"/>
</dbReference>
<keyword evidence="7" id="KW-0378">Hydrolase</keyword>
<evidence type="ECO:0000256" key="13">
    <source>
        <dbReference type="ARBA" id="ARBA00023211"/>
    </source>
</evidence>
<evidence type="ECO:0000256" key="1">
    <source>
        <dbReference type="ARBA" id="ARBA00001936"/>
    </source>
</evidence>
<dbReference type="InterPro" id="IPR000999">
    <property type="entry name" value="RNase_III_dom"/>
</dbReference>
<dbReference type="GO" id="GO:0050688">
    <property type="term" value="P:regulation of defense response to virus"/>
    <property type="evidence" value="ECO:0007669"/>
    <property type="project" value="UniProtKB-KW"/>
</dbReference>
<dbReference type="GO" id="GO:0005634">
    <property type="term" value="C:nucleus"/>
    <property type="evidence" value="ECO:0007669"/>
    <property type="project" value="TreeGrafter"/>
</dbReference>
<keyword evidence="8" id="KW-0347">Helicase</keyword>
<dbReference type="GO" id="GO:0005737">
    <property type="term" value="C:cytoplasm"/>
    <property type="evidence" value="ECO:0007669"/>
    <property type="project" value="TreeGrafter"/>
</dbReference>
<dbReference type="PROSITE" id="PS51327">
    <property type="entry name" value="DICER_DSRBF"/>
    <property type="match status" value="1"/>
</dbReference>
<evidence type="ECO:0000313" key="21">
    <source>
        <dbReference type="EMBL" id="KIW97830.1"/>
    </source>
</evidence>
<evidence type="ECO:0000256" key="15">
    <source>
        <dbReference type="PROSITE-ProRule" id="PRU00657"/>
    </source>
</evidence>
<dbReference type="GeneID" id="27694342"/>
<evidence type="ECO:0000256" key="6">
    <source>
        <dbReference type="ARBA" id="ARBA00022741"/>
    </source>
</evidence>
<dbReference type="Pfam" id="PF00636">
    <property type="entry name" value="Ribonuclease_3"/>
    <property type="match status" value="2"/>
</dbReference>
<evidence type="ECO:0000259" key="19">
    <source>
        <dbReference type="PROSITE" id="PS51194"/>
    </source>
</evidence>
<dbReference type="SMART" id="SM00535">
    <property type="entry name" value="RIBOc"/>
    <property type="match status" value="2"/>
</dbReference>
<dbReference type="HOGENOM" id="CLU_000907_4_3_1"/>
<evidence type="ECO:0000259" key="20">
    <source>
        <dbReference type="PROSITE" id="PS51327"/>
    </source>
</evidence>
<dbReference type="Gene3D" id="3.40.50.300">
    <property type="entry name" value="P-loop containing nucleotide triphosphate hydrolases"/>
    <property type="match status" value="2"/>
</dbReference>
<keyword evidence="10" id="KW-0460">Magnesium</keyword>
<keyword evidence="22" id="KW-1185">Reference proteome</keyword>
<evidence type="ECO:0000256" key="11">
    <source>
        <dbReference type="ARBA" id="ARBA00022884"/>
    </source>
</evidence>
<dbReference type="SUPFAM" id="SSF69065">
    <property type="entry name" value="RNase III domain-like"/>
    <property type="match status" value="2"/>
</dbReference>